<protein>
    <submittedName>
        <fullName evidence="2">Uncharacterized protein</fullName>
    </submittedName>
</protein>
<keyword evidence="1" id="KW-0472">Membrane</keyword>
<keyword evidence="1" id="KW-0812">Transmembrane</keyword>
<evidence type="ECO:0000313" key="2">
    <source>
        <dbReference type="EMBL" id="KKL14225.1"/>
    </source>
</evidence>
<feature type="transmembrane region" description="Helical" evidence="1">
    <location>
        <begin position="22"/>
        <end position="43"/>
    </location>
</feature>
<evidence type="ECO:0000256" key="1">
    <source>
        <dbReference type="SAM" id="Phobius"/>
    </source>
</evidence>
<keyword evidence="1" id="KW-1133">Transmembrane helix</keyword>
<proteinExistence type="predicted"/>
<sequence length="99" mass="10846">MVVIGSRTVAEPTPEESRMKKMLTSMLLLIVLTVGTGCSGVIMNARYSELLDRTVVLSDVTATDAEAGELSGDQMIEALRDQADIWRKFQDARDGRANE</sequence>
<reference evidence="2" key="1">
    <citation type="journal article" date="2015" name="Nature">
        <title>Complex archaea that bridge the gap between prokaryotes and eukaryotes.</title>
        <authorList>
            <person name="Spang A."/>
            <person name="Saw J.H."/>
            <person name="Jorgensen S.L."/>
            <person name="Zaremba-Niedzwiedzka K."/>
            <person name="Martijn J."/>
            <person name="Lind A.E."/>
            <person name="van Eijk R."/>
            <person name="Schleper C."/>
            <person name="Guy L."/>
            <person name="Ettema T.J."/>
        </authorList>
    </citation>
    <scope>NUCLEOTIDE SEQUENCE</scope>
</reference>
<organism evidence="2">
    <name type="scientific">marine sediment metagenome</name>
    <dbReference type="NCBI Taxonomy" id="412755"/>
    <lineage>
        <taxon>unclassified sequences</taxon>
        <taxon>metagenomes</taxon>
        <taxon>ecological metagenomes</taxon>
    </lineage>
</organism>
<name>A0A0F9AXW0_9ZZZZ</name>
<gene>
    <name evidence="2" type="ORF">LCGC14_2517880</name>
</gene>
<comment type="caution">
    <text evidence="2">The sequence shown here is derived from an EMBL/GenBank/DDBJ whole genome shotgun (WGS) entry which is preliminary data.</text>
</comment>
<dbReference type="EMBL" id="LAZR01040545">
    <property type="protein sequence ID" value="KKL14225.1"/>
    <property type="molecule type" value="Genomic_DNA"/>
</dbReference>
<dbReference type="AlphaFoldDB" id="A0A0F9AXW0"/>
<accession>A0A0F9AXW0</accession>